<evidence type="ECO:0000256" key="1">
    <source>
        <dbReference type="SAM" id="Coils"/>
    </source>
</evidence>
<dbReference type="Pfam" id="PF06953">
    <property type="entry name" value="ArsD"/>
    <property type="match status" value="1"/>
</dbReference>
<dbReference type="AlphaFoldDB" id="A0A343TG58"/>
<organism evidence="2 3">
    <name type="scientific">Halalkaliarchaeum desulfuricum</name>
    <dbReference type="NCBI Taxonomy" id="2055893"/>
    <lineage>
        <taxon>Archaea</taxon>
        <taxon>Methanobacteriati</taxon>
        <taxon>Methanobacteriota</taxon>
        <taxon>Stenosarchaea group</taxon>
        <taxon>Halobacteria</taxon>
        <taxon>Halobacteriales</taxon>
        <taxon>Haloferacaceae</taxon>
        <taxon>Halalkaliarchaeum</taxon>
    </lineage>
</organism>
<keyword evidence="1" id="KW-0175">Coiled coil</keyword>
<dbReference type="GO" id="GO:0046685">
    <property type="term" value="P:response to arsenic-containing substance"/>
    <property type="evidence" value="ECO:0007669"/>
    <property type="project" value="InterPro"/>
</dbReference>
<sequence length="108" mass="12273">MIDVTIFEEAMCCPTGVCGPDPDEELVRITRTVDRLEEEYDELDVTRASLAHDVGVFLENERIYDTVQEKGPEVLPVITVDDEIVAEGAYLTYDEFDDEISRRLTRTA</sequence>
<dbReference type="InterPro" id="IPR010712">
    <property type="entry name" value="Arsenical-R_ArsD"/>
</dbReference>
<dbReference type="NCBIfam" id="NF033727">
    <property type="entry name" value="chaperon_ArsD"/>
    <property type="match status" value="1"/>
</dbReference>
<dbReference type="GeneID" id="37876763"/>
<accession>A0A343TG58</accession>
<proteinExistence type="predicted"/>
<dbReference type="GO" id="GO:0003677">
    <property type="term" value="F:DNA binding"/>
    <property type="evidence" value="ECO:0007669"/>
    <property type="project" value="InterPro"/>
</dbReference>
<keyword evidence="3" id="KW-1185">Reference proteome</keyword>
<dbReference type="GO" id="GO:0045892">
    <property type="term" value="P:negative regulation of DNA-templated transcription"/>
    <property type="evidence" value="ECO:0007669"/>
    <property type="project" value="InterPro"/>
</dbReference>
<dbReference type="KEGG" id="hdf:AArcSl_0427"/>
<dbReference type="OrthoDB" id="145187at2157"/>
<dbReference type="Gene3D" id="3.40.30.10">
    <property type="entry name" value="Glutaredoxin"/>
    <property type="match status" value="1"/>
</dbReference>
<evidence type="ECO:0000313" key="3">
    <source>
        <dbReference type="Proteomes" id="UP000263012"/>
    </source>
</evidence>
<feature type="coiled-coil region" evidence="1">
    <location>
        <begin position="26"/>
        <end position="53"/>
    </location>
</feature>
<dbReference type="EMBL" id="CP025066">
    <property type="protein sequence ID" value="AUX08080.1"/>
    <property type="molecule type" value="Genomic_DNA"/>
</dbReference>
<protein>
    <submittedName>
        <fullName evidence="2">Arsenical resistance operon trans-acting repressor ArsD</fullName>
    </submittedName>
</protein>
<dbReference type="Proteomes" id="UP000263012">
    <property type="component" value="Chromosome"/>
</dbReference>
<dbReference type="RefSeq" id="WP_119814336.1">
    <property type="nucleotide sequence ID" value="NZ_CP025066.1"/>
</dbReference>
<evidence type="ECO:0000313" key="2">
    <source>
        <dbReference type="EMBL" id="AUX08080.1"/>
    </source>
</evidence>
<name>A0A343TG58_9EURY</name>
<reference evidence="3" key="1">
    <citation type="submission" date="2017-11" db="EMBL/GenBank/DDBJ databases">
        <title>Phenotypic and genomic properties of facultatively anaerobic sulfur-reducing natronoarchaea from hypersaline soda lakes.</title>
        <authorList>
            <person name="Sorokin D.Y."/>
            <person name="Kublanov I.V."/>
            <person name="Roman P."/>
            <person name="Sinninghe Damste J.S."/>
            <person name="Golyshin P.N."/>
            <person name="Rojo D."/>
            <person name="Ciordia S."/>
            <person name="Mena M.D.C."/>
            <person name="Ferrer M."/>
            <person name="Messina E."/>
            <person name="Smedile F."/>
            <person name="La Spada G."/>
            <person name="La Cono V."/>
            <person name="Yakimov M.M."/>
        </authorList>
    </citation>
    <scope>NUCLEOTIDE SEQUENCE [LARGE SCALE GENOMIC DNA]</scope>
    <source>
        <strain evidence="3">AArc-Sl</strain>
    </source>
</reference>
<gene>
    <name evidence="2" type="primary">arsD</name>
    <name evidence="2" type="ORF">AArcSl_0427</name>
</gene>